<accession>A0AAP0EVN0</accession>
<keyword evidence="2" id="KW-1185">Reference proteome</keyword>
<reference evidence="1 2" key="1">
    <citation type="submission" date="2024-01" db="EMBL/GenBank/DDBJ databases">
        <title>Genome assemblies of Stephania.</title>
        <authorList>
            <person name="Yang L."/>
        </authorList>
    </citation>
    <scope>NUCLEOTIDE SEQUENCE [LARGE SCALE GENOMIC DNA]</scope>
    <source>
        <strain evidence="1">JXDWG</strain>
        <tissue evidence="1">Leaf</tissue>
    </source>
</reference>
<dbReference type="Proteomes" id="UP001419268">
    <property type="component" value="Unassembled WGS sequence"/>
</dbReference>
<dbReference type="EMBL" id="JBBNAG010000010">
    <property type="protein sequence ID" value="KAK9100264.1"/>
    <property type="molecule type" value="Genomic_DNA"/>
</dbReference>
<evidence type="ECO:0000313" key="2">
    <source>
        <dbReference type="Proteomes" id="UP001419268"/>
    </source>
</evidence>
<organism evidence="1 2">
    <name type="scientific">Stephania cephalantha</name>
    <dbReference type="NCBI Taxonomy" id="152367"/>
    <lineage>
        <taxon>Eukaryota</taxon>
        <taxon>Viridiplantae</taxon>
        <taxon>Streptophyta</taxon>
        <taxon>Embryophyta</taxon>
        <taxon>Tracheophyta</taxon>
        <taxon>Spermatophyta</taxon>
        <taxon>Magnoliopsida</taxon>
        <taxon>Ranunculales</taxon>
        <taxon>Menispermaceae</taxon>
        <taxon>Menispermoideae</taxon>
        <taxon>Cissampelideae</taxon>
        <taxon>Stephania</taxon>
    </lineage>
</organism>
<protein>
    <submittedName>
        <fullName evidence="1">Uncharacterized protein</fullName>
    </submittedName>
</protein>
<dbReference type="AlphaFoldDB" id="A0AAP0EVN0"/>
<proteinExistence type="predicted"/>
<sequence length="208" mass="23171">MGTKTLSLPKISLPHRSLSLSTKPLSLTLTALSHSTKPLSLTALSHRHRSLSLSHRHRSLSLSHRHRSLTRHRSLVSLSLSLSRLSALTLSPSLPPLSLSLSHRSLTEISPLSLTEISLPNPKSLPSLRLRLRRGRRVCRRRLPEIGASEALTRRRTLSRRRCSLSISLLRSLNPISVLGLISPSLNKKIDWEVQERRKATSVGVICC</sequence>
<evidence type="ECO:0000313" key="1">
    <source>
        <dbReference type="EMBL" id="KAK9100264.1"/>
    </source>
</evidence>
<gene>
    <name evidence="1" type="ORF">Scep_023694</name>
</gene>
<name>A0AAP0EVN0_9MAGN</name>
<comment type="caution">
    <text evidence="1">The sequence shown here is derived from an EMBL/GenBank/DDBJ whole genome shotgun (WGS) entry which is preliminary data.</text>
</comment>